<evidence type="ECO:0000313" key="1">
    <source>
        <dbReference type="EMBL" id="GGD21464.1"/>
    </source>
</evidence>
<reference evidence="1" key="1">
    <citation type="journal article" date="2014" name="Int. J. Syst. Evol. Microbiol.">
        <title>Complete genome sequence of Corynebacterium casei LMG S-19264T (=DSM 44701T), isolated from a smear-ripened cheese.</title>
        <authorList>
            <consortium name="US DOE Joint Genome Institute (JGI-PGF)"/>
            <person name="Walter F."/>
            <person name="Albersmeier A."/>
            <person name="Kalinowski J."/>
            <person name="Ruckert C."/>
        </authorList>
    </citation>
    <scope>NUCLEOTIDE SEQUENCE</scope>
    <source>
        <strain evidence="1">CGMCC 1.15493</strain>
    </source>
</reference>
<dbReference type="AlphaFoldDB" id="A0A917DAS5"/>
<keyword evidence="2" id="KW-1185">Reference proteome</keyword>
<dbReference type="RefSeq" id="WP_188851115.1">
    <property type="nucleotide sequence ID" value="NZ_BMJJ01000005.1"/>
</dbReference>
<protein>
    <submittedName>
        <fullName evidence="1">Uncharacterized protein</fullName>
    </submittedName>
</protein>
<evidence type="ECO:0000313" key="2">
    <source>
        <dbReference type="Proteomes" id="UP000613160"/>
    </source>
</evidence>
<gene>
    <name evidence="1" type="ORF">GCM10011335_25490</name>
</gene>
<sequence>MALTSEFYLARASECAKEAEDTKLSNVRDRSRRAEAAWLVMAEQSAQREVERDTQLAEKAAKAEILVDENSA</sequence>
<name>A0A917DAS5_9HYPH</name>
<accession>A0A917DAS5</accession>
<dbReference type="Proteomes" id="UP000613160">
    <property type="component" value="Unassembled WGS sequence"/>
</dbReference>
<proteinExistence type="predicted"/>
<reference evidence="1" key="2">
    <citation type="submission" date="2020-09" db="EMBL/GenBank/DDBJ databases">
        <authorList>
            <person name="Sun Q."/>
            <person name="Zhou Y."/>
        </authorList>
    </citation>
    <scope>NUCLEOTIDE SEQUENCE</scope>
    <source>
        <strain evidence="1">CGMCC 1.15493</strain>
    </source>
</reference>
<comment type="caution">
    <text evidence="1">The sequence shown here is derived from an EMBL/GenBank/DDBJ whole genome shotgun (WGS) entry which is preliminary data.</text>
</comment>
<dbReference type="EMBL" id="BMJJ01000005">
    <property type="protein sequence ID" value="GGD21464.1"/>
    <property type="molecule type" value="Genomic_DNA"/>
</dbReference>
<organism evidence="1 2">
    <name type="scientific">Aureimonas glaciei</name>
    <dbReference type="NCBI Taxonomy" id="1776957"/>
    <lineage>
        <taxon>Bacteria</taxon>
        <taxon>Pseudomonadati</taxon>
        <taxon>Pseudomonadota</taxon>
        <taxon>Alphaproteobacteria</taxon>
        <taxon>Hyphomicrobiales</taxon>
        <taxon>Aurantimonadaceae</taxon>
        <taxon>Aureimonas</taxon>
    </lineage>
</organism>